<keyword evidence="2" id="KW-0732">Signal</keyword>
<feature type="compositionally biased region" description="Polar residues" evidence="5">
    <location>
        <begin position="735"/>
        <end position="746"/>
    </location>
</feature>
<feature type="domain" description="Ig-like" evidence="7">
    <location>
        <begin position="278"/>
        <end position="370"/>
    </location>
</feature>
<evidence type="ECO:0000256" key="6">
    <source>
        <dbReference type="SAM" id="Phobius"/>
    </source>
</evidence>
<dbReference type="PROSITE" id="PS51450">
    <property type="entry name" value="LRR"/>
    <property type="match status" value="1"/>
</dbReference>
<dbReference type="InterPro" id="IPR007110">
    <property type="entry name" value="Ig-like_dom"/>
</dbReference>
<reference evidence="8" key="1">
    <citation type="submission" date="2018-07" db="EMBL/GenBank/DDBJ databases">
        <authorList>
            <person name="Quirk P.G."/>
            <person name="Krulwich T.A."/>
        </authorList>
    </citation>
    <scope>NUCLEOTIDE SEQUENCE</scope>
</reference>
<dbReference type="SMART" id="SM00082">
    <property type="entry name" value="LRRCT"/>
    <property type="match status" value="1"/>
</dbReference>
<gene>
    <name evidence="8" type="primary">CSON012429</name>
</gene>
<dbReference type="SUPFAM" id="SSF52058">
    <property type="entry name" value="L domain-like"/>
    <property type="match status" value="1"/>
</dbReference>
<evidence type="ECO:0000256" key="5">
    <source>
        <dbReference type="SAM" id="MobiDB-lite"/>
    </source>
</evidence>
<protein>
    <submittedName>
        <fullName evidence="8">CSON012429 protein</fullName>
    </submittedName>
</protein>
<sequence>MEIIPVDIKGVKGLMDEEKTRSTNIFLIIITSTLCDDWTASCPSICKCKWSNGKKSAICNNLNLTQIPLNLSTELQVLILNGNNISHLHREEFTTLRLINLQKIHLRNTGIRWVHRESFKDLKILIEIDLSYNLIESLDKQTFTGNDRLRIVMMSGNPIKELVADQFPVLPYFRNLEMEDCKLVQIHETAFSNLDLLEYLNLKGNLLSNLPEHVFNHMKNLKTLILEDNPWNCDCTLKRFKIWYNRKGGFPSLTCHEPSALKDKKWEVIDTDDFGCPPTIEILRDEFQVEDVGLNITYKCLSHGEPLPTIIWDVNGKMIEESETVRIEEEKMENNELWSNLTLFNLSSYDAGIYTCSAQNKFGFVNKNFSLILPEIVGPILIRTPETFWYFGLIVGIFGSIFALMFISISICICKKFTNRRRRKKNNIKNSVSFNDQEKKLLDLSITTQDKQDSSEIVNTPSTAKTDSIIALEPVQITIENISRNEEFPLNVGVFPPPPEFRSNVVPTTPYGNIFISVSLTQDAINENPHVDMYPDLLNIPKRIKGAGKFVPVNVSSYATLPRPHPSQAVGRLTATSSSMHGKPVPSNSQGVALPATILPTVCVPASSGQCQPASAETTLTETVIDNYSQQSEQDQDLSTQVCLACRQKESEYHAACENTLALSLNYDNMGRRVTAGGNTILVEDTILEEPEDAQGATCLPEPPPPPIQQNKLSTFGKELPISTLPLPPPPPQLMGTSPNNDFVSL</sequence>
<evidence type="ECO:0000256" key="2">
    <source>
        <dbReference type="ARBA" id="ARBA00022729"/>
    </source>
</evidence>
<keyword evidence="6" id="KW-0472">Membrane</keyword>
<dbReference type="AlphaFoldDB" id="A0A336M660"/>
<keyword evidence="1" id="KW-0433">Leucine-rich repeat</keyword>
<dbReference type="GO" id="GO:0071944">
    <property type="term" value="C:cell periphery"/>
    <property type="evidence" value="ECO:0007669"/>
    <property type="project" value="UniProtKB-ARBA"/>
</dbReference>
<dbReference type="Pfam" id="PF13855">
    <property type="entry name" value="LRR_8"/>
    <property type="match status" value="2"/>
</dbReference>
<dbReference type="SUPFAM" id="SSF48726">
    <property type="entry name" value="Immunoglobulin"/>
    <property type="match status" value="1"/>
</dbReference>
<dbReference type="PANTHER" id="PTHR24366:SF87">
    <property type="entry name" value="KEKKON 6, ISOFORM B"/>
    <property type="match status" value="1"/>
</dbReference>
<proteinExistence type="predicted"/>
<dbReference type="PROSITE" id="PS50835">
    <property type="entry name" value="IG_LIKE"/>
    <property type="match status" value="1"/>
</dbReference>
<dbReference type="FunFam" id="3.80.10.10:FF:000082">
    <property type="entry name" value="Leucine-rich repeat-containing 24"/>
    <property type="match status" value="1"/>
</dbReference>
<dbReference type="InterPro" id="IPR032675">
    <property type="entry name" value="LRR_dom_sf"/>
</dbReference>
<dbReference type="InterPro" id="IPR013098">
    <property type="entry name" value="Ig_I-set"/>
</dbReference>
<keyword evidence="4" id="KW-1015">Disulfide bond</keyword>
<dbReference type="InterPro" id="IPR000483">
    <property type="entry name" value="Cys-rich_flank_reg_C"/>
</dbReference>
<dbReference type="Pfam" id="PF07679">
    <property type="entry name" value="I-set"/>
    <property type="match status" value="1"/>
</dbReference>
<dbReference type="InterPro" id="IPR036179">
    <property type="entry name" value="Ig-like_dom_sf"/>
</dbReference>
<keyword evidence="3" id="KW-0677">Repeat</keyword>
<evidence type="ECO:0000256" key="1">
    <source>
        <dbReference type="ARBA" id="ARBA00022614"/>
    </source>
</evidence>
<dbReference type="InterPro" id="IPR001611">
    <property type="entry name" value="Leu-rich_rpt"/>
</dbReference>
<organism evidence="8">
    <name type="scientific">Culicoides sonorensis</name>
    <name type="common">Biting midge</name>
    <dbReference type="NCBI Taxonomy" id="179676"/>
    <lineage>
        <taxon>Eukaryota</taxon>
        <taxon>Metazoa</taxon>
        <taxon>Ecdysozoa</taxon>
        <taxon>Arthropoda</taxon>
        <taxon>Hexapoda</taxon>
        <taxon>Insecta</taxon>
        <taxon>Pterygota</taxon>
        <taxon>Neoptera</taxon>
        <taxon>Endopterygota</taxon>
        <taxon>Diptera</taxon>
        <taxon>Nematocera</taxon>
        <taxon>Chironomoidea</taxon>
        <taxon>Ceratopogonidae</taxon>
        <taxon>Ceratopogoninae</taxon>
        <taxon>Culicoides</taxon>
        <taxon>Monoculicoides</taxon>
    </lineage>
</organism>
<dbReference type="Gene3D" id="3.80.10.10">
    <property type="entry name" value="Ribonuclease Inhibitor"/>
    <property type="match status" value="2"/>
</dbReference>
<dbReference type="PANTHER" id="PTHR24366">
    <property type="entry name" value="IG(IMMUNOGLOBULIN) AND LRR(LEUCINE RICH REPEAT) DOMAINS"/>
    <property type="match status" value="1"/>
</dbReference>
<dbReference type="Gene3D" id="2.60.40.10">
    <property type="entry name" value="Immunoglobulins"/>
    <property type="match status" value="1"/>
</dbReference>
<dbReference type="InterPro" id="IPR013783">
    <property type="entry name" value="Ig-like_fold"/>
</dbReference>
<dbReference type="SMART" id="SM00369">
    <property type="entry name" value="LRR_TYP"/>
    <property type="match status" value="4"/>
</dbReference>
<dbReference type="InterPro" id="IPR003591">
    <property type="entry name" value="Leu-rich_rpt_typical-subtyp"/>
</dbReference>
<evidence type="ECO:0000256" key="4">
    <source>
        <dbReference type="ARBA" id="ARBA00023157"/>
    </source>
</evidence>
<dbReference type="VEuPathDB" id="VectorBase:CSON012429"/>
<accession>A0A336M660</accession>
<evidence type="ECO:0000259" key="7">
    <source>
        <dbReference type="PROSITE" id="PS50835"/>
    </source>
</evidence>
<keyword evidence="6" id="KW-1133">Transmembrane helix</keyword>
<dbReference type="OMA" id="PHDEIVT"/>
<dbReference type="EMBL" id="UFQT01000589">
    <property type="protein sequence ID" value="SSX25520.1"/>
    <property type="molecule type" value="Genomic_DNA"/>
</dbReference>
<feature type="region of interest" description="Disordered" evidence="5">
    <location>
        <begin position="694"/>
        <end position="746"/>
    </location>
</feature>
<keyword evidence="6" id="KW-0812">Transmembrane</keyword>
<name>A0A336M660_CULSO</name>
<evidence type="ECO:0000313" key="8">
    <source>
        <dbReference type="EMBL" id="SSX25520.1"/>
    </source>
</evidence>
<feature type="transmembrane region" description="Helical" evidence="6">
    <location>
        <begin position="388"/>
        <end position="414"/>
    </location>
</feature>
<evidence type="ECO:0000256" key="3">
    <source>
        <dbReference type="ARBA" id="ARBA00022737"/>
    </source>
</evidence>